<name>A0A0R3NH53_9BRAD</name>
<dbReference type="InterPro" id="IPR007685">
    <property type="entry name" value="RelA_SpoT"/>
</dbReference>
<dbReference type="RefSeq" id="WP_057842046.1">
    <property type="nucleotide sequence ID" value="NZ_LLYA01000024.1"/>
</dbReference>
<comment type="caution">
    <text evidence="2">The sequence shown here is derived from an EMBL/GenBank/DDBJ whole genome shotgun (WGS) entry which is preliminary data.</text>
</comment>
<reference evidence="2 3" key="1">
    <citation type="submission" date="2014-03" db="EMBL/GenBank/DDBJ databases">
        <title>Bradyrhizobium valentinum sp. nov., isolated from effective nodules of Lupinus mariae-josephae, a lupine endemic of basic-lime soils in Eastern Spain.</title>
        <authorList>
            <person name="Duran D."/>
            <person name="Rey L."/>
            <person name="Navarro A."/>
            <person name="Busquets A."/>
            <person name="Imperial J."/>
            <person name="Ruiz-Argueso T."/>
        </authorList>
    </citation>
    <scope>NUCLEOTIDE SEQUENCE [LARGE SCALE GENOMIC DNA]</scope>
    <source>
        <strain evidence="2 3">Ro19</strain>
    </source>
</reference>
<evidence type="ECO:0000259" key="1">
    <source>
        <dbReference type="SMART" id="SM00954"/>
    </source>
</evidence>
<feature type="domain" description="RelA/SpoT" evidence="1">
    <location>
        <begin position="42"/>
        <end position="173"/>
    </location>
</feature>
<dbReference type="GO" id="GO:0015969">
    <property type="term" value="P:guanosine tetraphosphate metabolic process"/>
    <property type="evidence" value="ECO:0007669"/>
    <property type="project" value="InterPro"/>
</dbReference>
<dbReference type="PANTHER" id="PTHR41773:SF1">
    <property type="entry name" value="RELA_SPOT DOMAIN-CONTAINING PROTEIN"/>
    <property type="match status" value="1"/>
</dbReference>
<accession>A0A0R3NH53</accession>
<dbReference type="CDD" id="cd05399">
    <property type="entry name" value="NT_Rel-Spo_like"/>
    <property type="match status" value="1"/>
</dbReference>
<gene>
    <name evidence="2" type="ORF">CQ13_16665</name>
</gene>
<protein>
    <recommendedName>
        <fullName evidence="1">RelA/SpoT domain-containing protein</fullName>
    </recommendedName>
</protein>
<dbReference type="InterPro" id="IPR043519">
    <property type="entry name" value="NT_sf"/>
</dbReference>
<evidence type="ECO:0000313" key="2">
    <source>
        <dbReference type="EMBL" id="KRR29541.1"/>
    </source>
</evidence>
<dbReference type="Pfam" id="PF04607">
    <property type="entry name" value="RelA_SpoT"/>
    <property type="match status" value="1"/>
</dbReference>
<dbReference type="Gene3D" id="3.30.460.10">
    <property type="entry name" value="Beta Polymerase, domain 2"/>
    <property type="match status" value="1"/>
</dbReference>
<dbReference type="EMBL" id="LLYA01000024">
    <property type="protein sequence ID" value="KRR29541.1"/>
    <property type="molecule type" value="Genomic_DNA"/>
</dbReference>
<dbReference type="SUPFAM" id="SSF81301">
    <property type="entry name" value="Nucleotidyltransferase"/>
    <property type="match status" value="1"/>
</dbReference>
<sequence length="325" mass="37433">MRFQDYESRNVALYREFSRTVRDILEKAIAAAGLPRPQSMQCRAKDPKKLKARLQEQGALESDSIEALRRDLAGTRIIFYTNTDVDRFRGSRLISDNFEVEEDGIKIHHPMKENDERQYRGIHYTVRLKDDRTNLPEYAKFKGLRCEIQVQTILNHAWSETSHDILYKTEAREGFGGRAMEAIESRFNRIMNKYLLPAGYEFQRVQHDYERLQQGKELFDRDLLTRLGLAADNNERCDILASLKQDVLPNYDDVIAIYGDVLSAMVAAAKAARETPVKPIVTPFDKFPGKTAAEVTMLVVETIEVFRYADIAASFSALRELYRHG</sequence>
<organism evidence="2 3">
    <name type="scientific">Bradyrhizobium retamae</name>
    <dbReference type="NCBI Taxonomy" id="1300035"/>
    <lineage>
        <taxon>Bacteria</taxon>
        <taxon>Pseudomonadati</taxon>
        <taxon>Pseudomonadota</taxon>
        <taxon>Alphaproteobacteria</taxon>
        <taxon>Hyphomicrobiales</taxon>
        <taxon>Nitrobacteraceae</taxon>
        <taxon>Bradyrhizobium</taxon>
    </lineage>
</organism>
<keyword evidence="3" id="KW-1185">Reference proteome</keyword>
<dbReference type="Proteomes" id="UP000052023">
    <property type="component" value="Unassembled WGS sequence"/>
</dbReference>
<proteinExistence type="predicted"/>
<dbReference type="SMART" id="SM00954">
    <property type="entry name" value="RelA_SpoT"/>
    <property type="match status" value="1"/>
</dbReference>
<dbReference type="AlphaFoldDB" id="A0A0R3NH53"/>
<dbReference type="PANTHER" id="PTHR41773">
    <property type="entry name" value="GTP PYROPHOSPHATASE-RELATED"/>
    <property type="match status" value="1"/>
</dbReference>
<dbReference type="OrthoDB" id="9801824at2"/>
<evidence type="ECO:0000313" key="3">
    <source>
        <dbReference type="Proteomes" id="UP000052023"/>
    </source>
</evidence>